<dbReference type="InterPro" id="IPR018313">
    <property type="entry name" value="SBP_3_CS"/>
</dbReference>
<feature type="chain" id="PRO_5025368796" evidence="5">
    <location>
        <begin position="29"/>
        <end position="260"/>
    </location>
</feature>
<organism evidence="7">
    <name type="scientific">Symploca sp. SIO1C4</name>
    <dbReference type="NCBI Taxonomy" id="2607765"/>
    <lineage>
        <taxon>Bacteria</taxon>
        <taxon>Bacillati</taxon>
        <taxon>Cyanobacteriota</taxon>
        <taxon>Cyanophyceae</taxon>
        <taxon>Coleofasciculales</taxon>
        <taxon>Coleofasciculaceae</taxon>
        <taxon>Symploca</taxon>
    </lineage>
</organism>
<dbReference type="SUPFAM" id="SSF53850">
    <property type="entry name" value="Periplasmic binding protein-like II"/>
    <property type="match status" value="1"/>
</dbReference>
<evidence type="ECO:0000259" key="6">
    <source>
        <dbReference type="SMART" id="SM00062"/>
    </source>
</evidence>
<name>A0A6B3N1H5_9CYAN</name>
<evidence type="ECO:0000256" key="1">
    <source>
        <dbReference type="ARBA" id="ARBA00010333"/>
    </source>
</evidence>
<dbReference type="PANTHER" id="PTHR30085:SF6">
    <property type="entry name" value="ABC TRANSPORTER GLUTAMINE-BINDING PROTEIN GLNH"/>
    <property type="match status" value="1"/>
</dbReference>
<comment type="similarity">
    <text evidence="1 4">Belongs to the bacterial solute-binding protein 3 family.</text>
</comment>
<dbReference type="InterPro" id="IPR001638">
    <property type="entry name" value="Solute-binding_3/MltF_N"/>
</dbReference>
<keyword evidence="2" id="KW-0813">Transport</keyword>
<dbReference type="AlphaFoldDB" id="A0A6B3N1H5"/>
<dbReference type="Pfam" id="PF00497">
    <property type="entry name" value="SBP_bac_3"/>
    <property type="match status" value="1"/>
</dbReference>
<dbReference type="EMBL" id="JAAHFQ010000108">
    <property type="protein sequence ID" value="NER27526.1"/>
    <property type="molecule type" value="Genomic_DNA"/>
</dbReference>
<sequence length="260" mass="28539">MASNKFLPFSLAIGLTILSTLAHSTAQSAELDEIKRRGELIVAVKDNLRPLGFLETNGQLQGFEIDIARRLAVELLGDAEALVLQPVANNQRLKVVLEEEVDLAIARVTATDSRSRIVYLSIPYYLDSTGLVTKDASITKLKDLQSKKIAVLNSSSTIAVVQYNLPEAQLVGVDSYQEALQLLEQGTADAFAADNSLLTGWVQEYPEYKMLPVKLSSEALCIVIPKGLQYSQLQRRVNEAIAKWKAEGWLAERAAAWGLP</sequence>
<dbReference type="PROSITE" id="PS01039">
    <property type="entry name" value="SBP_BACTERIAL_3"/>
    <property type="match status" value="1"/>
</dbReference>
<dbReference type="GO" id="GO:0005576">
    <property type="term" value="C:extracellular region"/>
    <property type="evidence" value="ECO:0007669"/>
    <property type="project" value="TreeGrafter"/>
</dbReference>
<evidence type="ECO:0000313" key="7">
    <source>
        <dbReference type="EMBL" id="NER27526.1"/>
    </source>
</evidence>
<reference evidence="7" key="1">
    <citation type="submission" date="2019-11" db="EMBL/GenBank/DDBJ databases">
        <title>Genomic insights into an expanded diversity of filamentous marine cyanobacteria reveals the extraordinary biosynthetic potential of Moorea and Okeania.</title>
        <authorList>
            <person name="Ferreira Leao T."/>
            <person name="Wang M."/>
            <person name="Moss N."/>
            <person name="Da Silva R."/>
            <person name="Sanders J."/>
            <person name="Nurk S."/>
            <person name="Gurevich A."/>
            <person name="Humphrey G."/>
            <person name="Reher R."/>
            <person name="Zhu Q."/>
            <person name="Belda-Ferre P."/>
            <person name="Glukhov E."/>
            <person name="Rex R."/>
            <person name="Dorrestein P.C."/>
            <person name="Knight R."/>
            <person name="Pevzner P."/>
            <person name="Gerwick W.H."/>
            <person name="Gerwick L."/>
        </authorList>
    </citation>
    <scope>NUCLEOTIDE SEQUENCE</scope>
    <source>
        <strain evidence="7">SIO1C4</strain>
    </source>
</reference>
<dbReference type="GO" id="GO:0006865">
    <property type="term" value="P:amino acid transport"/>
    <property type="evidence" value="ECO:0007669"/>
    <property type="project" value="TreeGrafter"/>
</dbReference>
<dbReference type="Gene3D" id="3.40.190.10">
    <property type="entry name" value="Periplasmic binding protein-like II"/>
    <property type="match status" value="2"/>
</dbReference>
<feature type="domain" description="Solute-binding protein family 3/N-terminal" evidence="6">
    <location>
        <begin position="39"/>
        <end position="260"/>
    </location>
</feature>
<comment type="caution">
    <text evidence="7">The sequence shown here is derived from an EMBL/GenBank/DDBJ whole genome shotgun (WGS) entry which is preliminary data.</text>
</comment>
<protein>
    <submittedName>
        <fullName evidence="7">Transporter substrate-binding domain-containing protein</fullName>
    </submittedName>
</protein>
<keyword evidence="3 5" id="KW-0732">Signal</keyword>
<evidence type="ECO:0000256" key="3">
    <source>
        <dbReference type="ARBA" id="ARBA00022729"/>
    </source>
</evidence>
<dbReference type="PANTHER" id="PTHR30085">
    <property type="entry name" value="AMINO ACID ABC TRANSPORTER PERMEASE"/>
    <property type="match status" value="1"/>
</dbReference>
<feature type="signal peptide" evidence="5">
    <location>
        <begin position="1"/>
        <end position="28"/>
    </location>
</feature>
<proteinExistence type="inferred from homology"/>
<evidence type="ECO:0000256" key="2">
    <source>
        <dbReference type="ARBA" id="ARBA00022448"/>
    </source>
</evidence>
<evidence type="ECO:0000256" key="5">
    <source>
        <dbReference type="SAM" id="SignalP"/>
    </source>
</evidence>
<dbReference type="GO" id="GO:0030288">
    <property type="term" value="C:outer membrane-bounded periplasmic space"/>
    <property type="evidence" value="ECO:0007669"/>
    <property type="project" value="TreeGrafter"/>
</dbReference>
<evidence type="ECO:0000256" key="4">
    <source>
        <dbReference type="RuleBase" id="RU003744"/>
    </source>
</evidence>
<accession>A0A6B3N1H5</accession>
<dbReference type="InterPro" id="IPR051455">
    <property type="entry name" value="Bact_solute-bind_prot3"/>
</dbReference>
<dbReference type="SMART" id="SM00062">
    <property type="entry name" value="PBPb"/>
    <property type="match status" value="1"/>
</dbReference>
<gene>
    <name evidence="7" type="ORF">F6J89_07795</name>
</gene>